<gene>
    <name evidence="2" type="ORF">DCCM_2678</name>
</gene>
<dbReference type="InterPro" id="IPR017896">
    <property type="entry name" value="4Fe4S_Fe-S-bd"/>
</dbReference>
<dbReference type="PANTHER" id="PTHR42827">
    <property type="entry name" value="IRON-SULFUR CLUSTER-BINDING PROTEIN-RELATED"/>
    <property type="match status" value="1"/>
</dbReference>
<evidence type="ECO:0000259" key="1">
    <source>
        <dbReference type="PROSITE" id="PS51379"/>
    </source>
</evidence>
<dbReference type="EMBL" id="BFAV01000104">
    <property type="protein sequence ID" value="GBF33575.1"/>
    <property type="molecule type" value="Genomic_DNA"/>
</dbReference>
<sequence length="280" mass="30884">MNKGARIVEKAKELGVAMAGIANIEQLKKSPSHEILKKFGTKIDGVCAVAGINRLSPVEWPPEAKSVLVIAVSHPQNNPRLDWFYTSGNTPGNQILIRINRELSKWIEETLGIKTHKMPYYVERGGIYLKDAAVLGGLGCIGKNNMLITPELGPRVRLRALLLETGLASTGPIDFDPCRDCGEFCRRACPQKAFDNPTHSPGELGITELPARDGHFSRARCTTQMDKDVESFEIDIDLKTLAGLDKEEVRQGEKPIKHCRKCEFACPVGTSRHTSEKALL</sequence>
<evidence type="ECO:0000313" key="2">
    <source>
        <dbReference type="EMBL" id="GBF33575.1"/>
    </source>
</evidence>
<dbReference type="AlphaFoldDB" id="A0A2L2XBI6"/>
<feature type="domain" description="4Fe-4S ferredoxin-type" evidence="1">
    <location>
        <begin position="169"/>
        <end position="199"/>
    </location>
</feature>
<dbReference type="Proteomes" id="UP000239549">
    <property type="component" value="Unassembled WGS sequence"/>
</dbReference>
<dbReference type="RefSeq" id="WP_104371949.1">
    <property type="nucleotide sequence ID" value="NZ_BFAV01000104.1"/>
</dbReference>
<accession>A0A2L2XBI6</accession>
<dbReference type="PANTHER" id="PTHR42827:SF1">
    <property type="entry name" value="IRON-SULFUR CLUSTER-BINDING PROTEIN"/>
    <property type="match status" value="1"/>
</dbReference>
<organism evidence="2 3">
    <name type="scientific">Desulfocucumis palustris</name>
    <dbReference type="NCBI Taxonomy" id="1898651"/>
    <lineage>
        <taxon>Bacteria</taxon>
        <taxon>Bacillati</taxon>
        <taxon>Bacillota</taxon>
        <taxon>Clostridia</taxon>
        <taxon>Eubacteriales</taxon>
        <taxon>Desulfocucumaceae</taxon>
        <taxon>Desulfocucumis</taxon>
    </lineage>
</organism>
<protein>
    <submittedName>
        <fullName evidence="2">Iron-sulfur cluster-binding protein</fullName>
    </submittedName>
</protein>
<evidence type="ECO:0000313" key="3">
    <source>
        <dbReference type="Proteomes" id="UP000239549"/>
    </source>
</evidence>
<dbReference type="OrthoDB" id="9815745at2"/>
<reference evidence="3" key="1">
    <citation type="submission" date="2018-02" db="EMBL/GenBank/DDBJ databases">
        <title>Genome sequence of Desulfocucumis palustris strain NAW-5.</title>
        <authorList>
            <person name="Watanabe M."/>
            <person name="Kojima H."/>
            <person name="Fukui M."/>
        </authorList>
    </citation>
    <scope>NUCLEOTIDE SEQUENCE [LARGE SCALE GENOMIC DNA]</scope>
    <source>
        <strain evidence="3">NAW-5</strain>
    </source>
</reference>
<dbReference type="PROSITE" id="PS51379">
    <property type="entry name" value="4FE4S_FER_2"/>
    <property type="match status" value="1"/>
</dbReference>
<proteinExistence type="predicted"/>
<keyword evidence="3" id="KW-1185">Reference proteome</keyword>
<comment type="caution">
    <text evidence="2">The sequence shown here is derived from an EMBL/GenBank/DDBJ whole genome shotgun (WGS) entry which is preliminary data.</text>
</comment>
<name>A0A2L2XBI6_9FIRM</name>